<dbReference type="EMBL" id="FOZC01000008">
    <property type="protein sequence ID" value="SFR78849.1"/>
    <property type="molecule type" value="Genomic_DNA"/>
</dbReference>
<evidence type="ECO:0000256" key="2">
    <source>
        <dbReference type="SAM" id="Phobius"/>
    </source>
</evidence>
<evidence type="ECO:0000313" key="3">
    <source>
        <dbReference type="EMBL" id="SFR78849.1"/>
    </source>
</evidence>
<reference evidence="3 4" key="1">
    <citation type="submission" date="2016-10" db="EMBL/GenBank/DDBJ databases">
        <authorList>
            <person name="de Groot N.N."/>
        </authorList>
    </citation>
    <scope>NUCLEOTIDE SEQUENCE [LARGE SCALE GENOMIC DNA]</scope>
    <source>
        <strain evidence="3 4">F</strain>
    </source>
</reference>
<name>A0A1I6JIY8_9FIRM</name>
<accession>A0A1I6JIY8</accession>
<evidence type="ECO:0000313" key="4">
    <source>
        <dbReference type="Proteomes" id="UP000214760"/>
    </source>
</evidence>
<sequence length="92" mass="10280">MAGSKPKPAALKKLEGNLGQRKLNKKEPVPVKGMPDCPEWLLPRQEQLIRDIFGIVKPNGNRQFRTAFVEICKSFDGILLFLILLSVGTMFG</sequence>
<proteinExistence type="predicted"/>
<feature type="region of interest" description="Disordered" evidence="1">
    <location>
        <begin position="1"/>
        <end position="31"/>
    </location>
</feature>
<keyword evidence="2" id="KW-1133">Transmembrane helix</keyword>
<keyword evidence="2" id="KW-0812">Transmembrane</keyword>
<feature type="transmembrane region" description="Helical" evidence="2">
    <location>
        <begin position="71"/>
        <end position="91"/>
    </location>
</feature>
<dbReference type="Proteomes" id="UP000214760">
    <property type="component" value="Unassembled WGS sequence"/>
</dbReference>
<evidence type="ECO:0000256" key="1">
    <source>
        <dbReference type="SAM" id="MobiDB-lite"/>
    </source>
</evidence>
<gene>
    <name evidence="3" type="ORF">SAMN02910262_01548</name>
</gene>
<protein>
    <submittedName>
        <fullName evidence="3">Uncharacterized protein</fullName>
    </submittedName>
</protein>
<dbReference type="AlphaFoldDB" id="A0A1I6JIY8"/>
<organism evidence="3 4">
    <name type="scientific">[Clostridium] aminophilum</name>
    <dbReference type="NCBI Taxonomy" id="1526"/>
    <lineage>
        <taxon>Bacteria</taxon>
        <taxon>Bacillati</taxon>
        <taxon>Bacillota</taxon>
        <taxon>Clostridia</taxon>
        <taxon>Lachnospirales</taxon>
        <taxon>Lachnospiraceae</taxon>
    </lineage>
</organism>
<keyword evidence="2" id="KW-0472">Membrane</keyword>
<dbReference type="RefSeq" id="WP_038288231.1">
    <property type="nucleotide sequence ID" value="NZ_FOZC01000008.1"/>
</dbReference>